<protein>
    <submittedName>
        <fullName evidence="1">Uncharacterized protein</fullName>
    </submittedName>
</protein>
<proteinExistence type="predicted"/>
<reference evidence="1" key="1">
    <citation type="journal article" date="2019" name="Sci. Rep.">
        <title>Draft genome of Tanacetum cinerariifolium, the natural source of mosquito coil.</title>
        <authorList>
            <person name="Yamashiro T."/>
            <person name="Shiraishi A."/>
            <person name="Satake H."/>
            <person name="Nakayama K."/>
        </authorList>
    </citation>
    <scope>NUCLEOTIDE SEQUENCE</scope>
</reference>
<gene>
    <name evidence="1" type="ORF">Tci_925665</name>
</gene>
<dbReference type="AlphaFoldDB" id="A0A699X7B3"/>
<sequence length="91" mass="10312">ARYYQPIRELTKAGPPICDIGDEKARQSHKPLSCPDRALTVGDIEGKGIESELIQPRHSVSWGPYAWAPSVRCCSSSTLRTLTFWRRARER</sequence>
<accession>A0A699X7B3</accession>
<comment type="caution">
    <text evidence="1">The sequence shown here is derived from an EMBL/GenBank/DDBJ whole genome shotgun (WGS) entry which is preliminary data.</text>
</comment>
<organism evidence="1">
    <name type="scientific">Tanacetum cinerariifolium</name>
    <name type="common">Dalmatian daisy</name>
    <name type="synonym">Chrysanthemum cinerariifolium</name>
    <dbReference type="NCBI Taxonomy" id="118510"/>
    <lineage>
        <taxon>Eukaryota</taxon>
        <taxon>Viridiplantae</taxon>
        <taxon>Streptophyta</taxon>
        <taxon>Embryophyta</taxon>
        <taxon>Tracheophyta</taxon>
        <taxon>Spermatophyta</taxon>
        <taxon>Magnoliopsida</taxon>
        <taxon>eudicotyledons</taxon>
        <taxon>Gunneridae</taxon>
        <taxon>Pentapetalae</taxon>
        <taxon>asterids</taxon>
        <taxon>campanulids</taxon>
        <taxon>Asterales</taxon>
        <taxon>Asteraceae</taxon>
        <taxon>Asteroideae</taxon>
        <taxon>Anthemideae</taxon>
        <taxon>Anthemidinae</taxon>
        <taxon>Tanacetum</taxon>
    </lineage>
</organism>
<evidence type="ECO:0000313" key="1">
    <source>
        <dbReference type="EMBL" id="GFD53696.1"/>
    </source>
</evidence>
<feature type="non-terminal residue" evidence="1">
    <location>
        <position position="1"/>
    </location>
</feature>
<name>A0A699X7B3_TANCI</name>
<dbReference type="EMBL" id="BKCJ011797413">
    <property type="protein sequence ID" value="GFD53696.1"/>
    <property type="molecule type" value="Genomic_DNA"/>
</dbReference>